<dbReference type="CDD" id="cd00519">
    <property type="entry name" value="Lipase_3"/>
    <property type="match status" value="1"/>
</dbReference>
<dbReference type="InterPro" id="IPR029058">
    <property type="entry name" value="AB_hydrolase_fold"/>
</dbReference>
<proteinExistence type="predicted"/>
<dbReference type="AlphaFoldDB" id="A0A6C0JXQ3"/>
<protein>
    <recommendedName>
        <fullName evidence="1">Fungal lipase-type domain-containing protein</fullName>
    </recommendedName>
</protein>
<dbReference type="Gene3D" id="3.40.50.1820">
    <property type="entry name" value="alpha/beta hydrolase"/>
    <property type="match status" value="1"/>
</dbReference>
<evidence type="ECO:0000313" key="2">
    <source>
        <dbReference type="EMBL" id="QHU10552.1"/>
    </source>
</evidence>
<accession>A0A6C0JXQ3</accession>
<dbReference type="SUPFAM" id="SSF53474">
    <property type="entry name" value="alpha/beta-Hydrolases"/>
    <property type="match status" value="1"/>
</dbReference>
<organism evidence="2">
    <name type="scientific">viral metagenome</name>
    <dbReference type="NCBI Taxonomy" id="1070528"/>
    <lineage>
        <taxon>unclassified sequences</taxon>
        <taxon>metagenomes</taxon>
        <taxon>organismal metagenomes</taxon>
    </lineage>
</organism>
<dbReference type="PANTHER" id="PTHR45856">
    <property type="entry name" value="ALPHA/BETA-HYDROLASES SUPERFAMILY PROTEIN"/>
    <property type="match status" value="1"/>
</dbReference>
<evidence type="ECO:0000259" key="1">
    <source>
        <dbReference type="Pfam" id="PF01764"/>
    </source>
</evidence>
<reference evidence="2" key="1">
    <citation type="journal article" date="2020" name="Nature">
        <title>Giant virus diversity and host interactions through global metagenomics.</title>
        <authorList>
            <person name="Schulz F."/>
            <person name="Roux S."/>
            <person name="Paez-Espino D."/>
            <person name="Jungbluth S."/>
            <person name="Walsh D.A."/>
            <person name="Denef V.J."/>
            <person name="McMahon K.D."/>
            <person name="Konstantinidis K.T."/>
            <person name="Eloe-Fadrosh E.A."/>
            <person name="Kyrpides N.C."/>
            <person name="Woyke T."/>
        </authorList>
    </citation>
    <scope>NUCLEOTIDE SEQUENCE</scope>
    <source>
        <strain evidence="2">GVMAG-S-1101165-83</strain>
    </source>
</reference>
<feature type="domain" description="Fungal lipase-type" evidence="1">
    <location>
        <begin position="161"/>
        <end position="319"/>
    </location>
</feature>
<sequence length="575" mass="64524">MPFFTRSNKTGASAEKNYGNVHFISFYSAVLARFAYFSDKNFLEQYNKIIGPIIPVSILTAMDSIRDIPQILEDETTFDLINNPLNLPLFTYGGKKFIAFDDMAKKINMINGEVKETYELTEDELLQRGAYGNVQYISIATSNYGEIYVVADKRMPNCIWVVFRGTYSGKTAGAYTKPTSLIPIYVGNTEGKRESYLYGIFKLLTDSIHAIIEAMRYLAVNHLHAERPESIKVFTTGHSLGGALSTIFAYTWMHVRTIAPYNTSPYDVLTSKICCVSLGSPRCVNNDISELFCGYVQREKITFLRVTTRGDPVPSMPFKAAYFSHPCSDSVSANKNLRELVSEDCNGLYKITTGKPGVYYDKSLDCTNKKGRTYLPNPLKHTIYLNILYRSAVDIQKFLKSTVSAAEIQRTPNKNTECRLIIYDSDKKEYRDVFFDVNAARLKPVVDTRDVDVDEKGWKTLKNGGGISMFGSKKSGTGAGLNTPKDVSEDIRMTLKVFDSLIASATVFDITGPLPMQGLLQDPFAQVNAKEVAPNICVKITPVAEALTTGGRRTRKRKVTHRRIVNKKNKKTRRH</sequence>
<dbReference type="InterPro" id="IPR051218">
    <property type="entry name" value="Sec_MonoDiacylglyc_Lipase"/>
</dbReference>
<dbReference type="Pfam" id="PF01764">
    <property type="entry name" value="Lipase_3"/>
    <property type="match status" value="1"/>
</dbReference>
<dbReference type="GO" id="GO:0006629">
    <property type="term" value="P:lipid metabolic process"/>
    <property type="evidence" value="ECO:0007669"/>
    <property type="project" value="InterPro"/>
</dbReference>
<dbReference type="InterPro" id="IPR002921">
    <property type="entry name" value="Fungal_lipase-type"/>
</dbReference>
<dbReference type="PANTHER" id="PTHR45856:SF24">
    <property type="entry name" value="FUNGAL LIPASE-LIKE DOMAIN-CONTAINING PROTEIN"/>
    <property type="match status" value="1"/>
</dbReference>
<name>A0A6C0JXQ3_9ZZZZ</name>
<dbReference type="EMBL" id="MN740769">
    <property type="protein sequence ID" value="QHU10552.1"/>
    <property type="molecule type" value="Genomic_DNA"/>
</dbReference>